<name>A0A845LDE1_HELGE</name>
<dbReference type="OrthoDB" id="219031at2"/>
<dbReference type="Pfam" id="PF04879">
    <property type="entry name" value="Molybdop_Fe4S4"/>
    <property type="match status" value="1"/>
</dbReference>
<dbReference type="SMART" id="SM00926">
    <property type="entry name" value="Molybdop_Fe4S4"/>
    <property type="match status" value="1"/>
</dbReference>
<keyword evidence="7" id="KW-0411">Iron-sulfur</keyword>
<dbReference type="InterPro" id="IPR006656">
    <property type="entry name" value="Mopterin_OxRdtase"/>
</dbReference>
<dbReference type="Proteomes" id="UP000471031">
    <property type="component" value="Unassembled WGS sequence"/>
</dbReference>
<protein>
    <submittedName>
        <fullName evidence="9">Molybdopterin-dependent oxidoreductase</fullName>
    </submittedName>
</protein>
<dbReference type="InterPro" id="IPR009010">
    <property type="entry name" value="Asp_de-COase-like_dom_sf"/>
</dbReference>
<comment type="cofactor">
    <cofactor evidence="1">
        <name>Mo-bis(molybdopterin guanine dinucleotide)</name>
        <dbReference type="ChEBI" id="CHEBI:60539"/>
    </cofactor>
</comment>
<dbReference type="Gene3D" id="2.40.40.20">
    <property type="match status" value="1"/>
</dbReference>
<organism evidence="9 10">
    <name type="scientific">Heliomicrobium gestii</name>
    <name type="common">Heliobacterium gestii</name>
    <dbReference type="NCBI Taxonomy" id="2699"/>
    <lineage>
        <taxon>Bacteria</taxon>
        <taxon>Bacillati</taxon>
        <taxon>Bacillota</taxon>
        <taxon>Clostridia</taxon>
        <taxon>Eubacteriales</taxon>
        <taxon>Heliobacteriaceae</taxon>
        <taxon>Heliomicrobium</taxon>
    </lineage>
</organism>
<dbReference type="GO" id="GO:0046872">
    <property type="term" value="F:metal ion binding"/>
    <property type="evidence" value="ECO:0007669"/>
    <property type="project" value="UniProtKB-KW"/>
</dbReference>
<dbReference type="InterPro" id="IPR006963">
    <property type="entry name" value="Mopterin_OxRdtase_4Fe-4S_dom"/>
</dbReference>
<keyword evidence="6" id="KW-0408">Iron</keyword>
<comment type="similarity">
    <text evidence="2">Belongs to the prokaryotic molybdopterin-containing oxidoreductase family.</text>
</comment>
<evidence type="ECO:0000256" key="1">
    <source>
        <dbReference type="ARBA" id="ARBA00001942"/>
    </source>
</evidence>
<dbReference type="RefSeq" id="WP_161262776.1">
    <property type="nucleotide sequence ID" value="NZ_JAFBDC010000012.1"/>
</dbReference>
<keyword evidence="5" id="KW-0560">Oxidoreductase</keyword>
<dbReference type="EMBL" id="WXEX01000013">
    <property type="protein sequence ID" value="MZP44208.1"/>
    <property type="molecule type" value="Genomic_DNA"/>
</dbReference>
<dbReference type="InterPro" id="IPR006655">
    <property type="entry name" value="Mopterin_OxRdtase_prok_CS"/>
</dbReference>
<dbReference type="PROSITE" id="PS00490">
    <property type="entry name" value="MOLYBDOPTERIN_PROK_2"/>
    <property type="match status" value="1"/>
</dbReference>
<dbReference type="Pfam" id="PF00384">
    <property type="entry name" value="Molybdopterin"/>
    <property type="match status" value="1"/>
</dbReference>
<evidence type="ECO:0000256" key="6">
    <source>
        <dbReference type="ARBA" id="ARBA00023004"/>
    </source>
</evidence>
<evidence type="ECO:0000256" key="7">
    <source>
        <dbReference type="ARBA" id="ARBA00023014"/>
    </source>
</evidence>
<dbReference type="GO" id="GO:0016491">
    <property type="term" value="F:oxidoreductase activity"/>
    <property type="evidence" value="ECO:0007669"/>
    <property type="project" value="UniProtKB-KW"/>
</dbReference>
<dbReference type="PANTHER" id="PTHR43742">
    <property type="entry name" value="TRIMETHYLAMINE-N-OXIDE REDUCTASE"/>
    <property type="match status" value="1"/>
</dbReference>
<dbReference type="InterPro" id="IPR006657">
    <property type="entry name" value="MoPterin_dinucl-bd_dom"/>
</dbReference>
<evidence type="ECO:0000256" key="2">
    <source>
        <dbReference type="ARBA" id="ARBA00010312"/>
    </source>
</evidence>
<dbReference type="Gene3D" id="2.20.25.90">
    <property type="entry name" value="ADC-like domains"/>
    <property type="match status" value="1"/>
</dbReference>
<dbReference type="GO" id="GO:0051536">
    <property type="term" value="F:iron-sulfur cluster binding"/>
    <property type="evidence" value="ECO:0007669"/>
    <property type="project" value="UniProtKB-KW"/>
</dbReference>
<dbReference type="AlphaFoldDB" id="A0A845LDE1"/>
<dbReference type="GO" id="GO:0043546">
    <property type="term" value="F:molybdopterin cofactor binding"/>
    <property type="evidence" value="ECO:0007669"/>
    <property type="project" value="InterPro"/>
</dbReference>
<feature type="domain" description="4Fe-4S Mo/W bis-MGD-type" evidence="8">
    <location>
        <begin position="33"/>
        <end position="90"/>
    </location>
</feature>
<dbReference type="Gene3D" id="3.40.228.10">
    <property type="entry name" value="Dimethylsulfoxide Reductase, domain 2"/>
    <property type="match status" value="1"/>
</dbReference>
<dbReference type="PANTHER" id="PTHR43742:SF6">
    <property type="entry name" value="OXIDOREDUCTASE YYAE-RELATED"/>
    <property type="match status" value="1"/>
</dbReference>
<proteinExistence type="inferred from homology"/>
<keyword evidence="4" id="KW-0479">Metal-binding</keyword>
<accession>A0A845LDE1</accession>
<reference evidence="9 10" key="1">
    <citation type="submission" date="2020-01" db="EMBL/GenBank/DDBJ databases">
        <title>Whole genome sequence of Heliobacterium gestii DSM 11169.</title>
        <authorList>
            <person name="Kyndt J.A."/>
            <person name="Meyer T.E."/>
        </authorList>
    </citation>
    <scope>NUCLEOTIDE SEQUENCE [LARGE SCALE GENOMIC DNA]</scope>
    <source>
        <strain evidence="9 10">DSM 11169</strain>
    </source>
</reference>
<keyword evidence="10" id="KW-1185">Reference proteome</keyword>
<dbReference type="InterPro" id="IPR050612">
    <property type="entry name" value="Prok_Mopterin_Oxidored"/>
</dbReference>
<evidence type="ECO:0000259" key="8">
    <source>
        <dbReference type="PROSITE" id="PS51669"/>
    </source>
</evidence>
<evidence type="ECO:0000313" key="9">
    <source>
        <dbReference type="EMBL" id="MZP44208.1"/>
    </source>
</evidence>
<evidence type="ECO:0000256" key="4">
    <source>
        <dbReference type="ARBA" id="ARBA00022723"/>
    </source>
</evidence>
<evidence type="ECO:0000313" key="10">
    <source>
        <dbReference type="Proteomes" id="UP000471031"/>
    </source>
</evidence>
<gene>
    <name evidence="9" type="ORF">GTO89_14320</name>
</gene>
<dbReference type="Pfam" id="PF01568">
    <property type="entry name" value="Molydop_binding"/>
    <property type="match status" value="1"/>
</dbReference>
<evidence type="ECO:0000256" key="3">
    <source>
        <dbReference type="ARBA" id="ARBA00022505"/>
    </source>
</evidence>
<dbReference type="SUPFAM" id="SSF53706">
    <property type="entry name" value="Formate dehydrogenase/DMSO reductase, domains 1-3"/>
    <property type="match status" value="1"/>
</dbReference>
<sequence length="712" mass="76125">MGALRPGAVHGDGGLIANTGASRRPERGNRTIKGTALSACPLPCYDLCSFRVHLDGEQIVHIAGNPDHAVTKGFVCSRAKGLLERHYSPDRIVSPMRRQGSQWQRIPWDAALDEISRRFTGAIEQHGPASLLHIDGAGSVGVLKGLGRRFFNTLGGVTRLGGLAARDVGRAAMQADFGAAASPAWSDLTRAKTIFLWGRNPAATNLHLIPYLQEAREKGATIIAVNPVRLPLEGLIDEQAAIRPGADVLLALAMAYVILEERCWQGDFVSAHVNGFASYAEAVAHFSPEQTAEEIGVDAATIRRLANLYAKGRPAAIVLGAGLLRYRDGYLAVRAIDALAAITGQLGIAGGGIHLASEGHEIGRAITSEDEGAALTIAANELAEAILRRKAAPTTAEPAIEVAVIHGANPISQAPNMQRSIEAFQAIPFKVAIDFYLTDTSRLADILLPAATSFEESDLFLSPYNDYIHYQPAIAPPRGQVWPEYRIWAELARRMGVDGGDEGAFWAAGPEVWLEGLLAPYGVSLSDWAGGGPRPNPGLQVIPFREGRFATPSAKVELAGEGKFKPLLERRKVIPVHPGLEPQGDDRFRLIFAHRPGRHNSQLWEMEGDDAGLADLALHPDDLRGLNLRPGDDVIVETAWGSLPLSVRADEGMPSRCALLSGGKPLLDGGGVNLLTGAAIVNRAAGDTDSQVIAINETFCRLRKIALAEHIG</sequence>
<dbReference type="Gene3D" id="3.40.50.740">
    <property type="match status" value="1"/>
</dbReference>
<dbReference type="SUPFAM" id="SSF50692">
    <property type="entry name" value="ADC-like"/>
    <property type="match status" value="1"/>
</dbReference>
<dbReference type="PROSITE" id="PS51669">
    <property type="entry name" value="4FE4S_MOW_BIS_MGD"/>
    <property type="match status" value="1"/>
</dbReference>
<dbReference type="Gene3D" id="3.30.2070.10">
    <property type="entry name" value="Formate dehydrogenase/DMSO reductase"/>
    <property type="match status" value="1"/>
</dbReference>
<comment type="caution">
    <text evidence="9">The sequence shown here is derived from an EMBL/GenBank/DDBJ whole genome shotgun (WGS) entry which is preliminary data.</text>
</comment>
<keyword evidence="3" id="KW-0500">Molybdenum</keyword>
<evidence type="ECO:0000256" key="5">
    <source>
        <dbReference type="ARBA" id="ARBA00023002"/>
    </source>
</evidence>